<feature type="transmembrane region" description="Helical" evidence="1">
    <location>
        <begin position="6"/>
        <end position="34"/>
    </location>
</feature>
<dbReference type="Proteomes" id="UP000177190">
    <property type="component" value="Unassembled WGS sequence"/>
</dbReference>
<keyword evidence="1" id="KW-1133">Transmembrane helix</keyword>
<reference evidence="2 3" key="1">
    <citation type="journal article" date="2016" name="Nat. Commun.">
        <title>Thousands of microbial genomes shed light on interconnected biogeochemical processes in an aquifer system.</title>
        <authorList>
            <person name="Anantharaman K."/>
            <person name="Brown C.T."/>
            <person name="Hug L.A."/>
            <person name="Sharon I."/>
            <person name="Castelle C.J."/>
            <person name="Probst A.J."/>
            <person name="Thomas B.C."/>
            <person name="Singh A."/>
            <person name="Wilkins M.J."/>
            <person name="Karaoz U."/>
            <person name="Brodie E.L."/>
            <person name="Williams K.H."/>
            <person name="Hubbard S.S."/>
            <person name="Banfield J.F."/>
        </authorList>
    </citation>
    <scope>NUCLEOTIDE SEQUENCE [LARGE SCALE GENOMIC DNA]</scope>
</reference>
<name>A0A1G2HR54_9BACT</name>
<dbReference type="AlphaFoldDB" id="A0A1G2HR54"/>
<sequence length="148" mass="17271">MILTCHIILAAAIAVKIPNAFLAVTLAFLSHYLLDFFPHIEYPIENIKNKQWSKSLPDFLNVFLDFFSGILIILLFLGTQPIIFIAAFFAILPDIMNYFYLIYQNEFLKINHDLHEKIHFLKNKKISELWRITSQALTIIISIILIYL</sequence>
<evidence type="ECO:0000256" key="1">
    <source>
        <dbReference type="SAM" id="Phobius"/>
    </source>
</evidence>
<evidence type="ECO:0000313" key="3">
    <source>
        <dbReference type="Proteomes" id="UP000177190"/>
    </source>
</evidence>
<keyword evidence="1" id="KW-0812">Transmembrane</keyword>
<protein>
    <submittedName>
        <fullName evidence="2">Uncharacterized protein</fullName>
    </submittedName>
</protein>
<feature type="transmembrane region" description="Helical" evidence="1">
    <location>
        <begin position="129"/>
        <end position="147"/>
    </location>
</feature>
<accession>A0A1G2HR54</accession>
<gene>
    <name evidence="2" type="ORF">A2812_03145</name>
</gene>
<keyword evidence="1" id="KW-0472">Membrane</keyword>
<comment type="caution">
    <text evidence="2">The sequence shown here is derived from an EMBL/GenBank/DDBJ whole genome shotgun (WGS) entry which is preliminary data.</text>
</comment>
<proteinExistence type="predicted"/>
<dbReference type="EMBL" id="MHOM01000024">
    <property type="protein sequence ID" value="OGZ64378.1"/>
    <property type="molecule type" value="Genomic_DNA"/>
</dbReference>
<organism evidence="2 3">
    <name type="scientific">Candidatus Staskawiczbacteria bacterium RIFCSPHIGHO2_01_FULL_36_16</name>
    <dbReference type="NCBI Taxonomy" id="1802200"/>
    <lineage>
        <taxon>Bacteria</taxon>
        <taxon>Candidatus Staskawicziibacteriota</taxon>
    </lineage>
</organism>
<evidence type="ECO:0000313" key="2">
    <source>
        <dbReference type="EMBL" id="OGZ64378.1"/>
    </source>
</evidence>